<organism evidence="2 4">
    <name type="scientific">Flavobacterium gawalongense</name>
    <dbReference type="NCBI Taxonomy" id="2594432"/>
    <lineage>
        <taxon>Bacteria</taxon>
        <taxon>Pseudomonadati</taxon>
        <taxon>Bacteroidota</taxon>
        <taxon>Flavobacteriia</taxon>
        <taxon>Flavobacteriales</taxon>
        <taxon>Flavobacteriaceae</taxon>
        <taxon>Flavobacterium</taxon>
    </lineage>
</organism>
<comment type="caution">
    <text evidence="2">The sequence shown here is derived from an EMBL/GenBank/DDBJ whole genome shotgun (WGS) entry which is preliminary data.</text>
</comment>
<dbReference type="RefSeq" id="WP_143385745.1">
    <property type="nucleotide sequence ID" value="NZ_VJZL01000001.1"/>
</dbReference>
<reference evidence="3 4" key="1">
    <citation type="submission" date="2019-07" db="EMBL/GenBank/DDBJ databases">
        <title>Novel species of Flavobacterium.</title>
        <authorList>
            <person name="Liu Q."/>
            <person name="Xin Y.-H."/>
        </authorList>
    </citation>
    <scope>NUCLEOTIDE SEQUENCE [LARGE SCALE GENOMIC DNA]</scope>
    <source>
        <strain evidence="1 3">GSP39</strain>
        <strain evidence="2 4">GSR22</strain>
    </source>
</reference>
<sequence length="61" mass="6858">MNLDLLLDNLPNRALLFLFLGIIAARLKSDIEIPSYASKFISLCLLFSIESKEGKFSKNVL</sequence>
<dbReference type="Proteomes" id="UP000318528">
    <property type="component" value="Unassembled WGS sequence"/>
</dbReference>
<dbReference type="InterPro" id="IPR010293">
    <property type="entry name" value="Sbt_1"/>
</dbReference>
<proteinExistence type="predicted"/>
<protein>
    <submittedName>
        <fullName evidence="2">Uncharacterized protein</fullName>
    </submittedName>
</protein>
<dbReference type="AlphaFoldDB" id="A0A553BZ28"/>
<accession>A0A553BZ28</accession>
<evidence type="ECO:0000313" key="3">
    <source>
        <dbReference type="Proteomes" id="UP000318528"/>
    </source>
</evidence>
<dbReference type="Proteomes" id="UP000318669">
    <property type="component" value="Unassembled WGS sequence"/>
</dbReference>
<evidence type="ECO:0000313" key="4">
    <source>
        <dbReference type="Proteomes" id="UP000318669"/>
    </source>
</evidence>
<keyword evidence="3" id="KW-1185">Reference proteome</keyword>
<evidence type="ECO:0000313" key="1">
    <source>
        <dbReference type="EMBL" id="TRX10398.1"/>
    </source>
</evidence>
<dbReference type="EMBL" id="VJZN01000001">
    <property type="protein sequence ID" value="TRX10398.1"/>
    <property type="molecule type" value="Genomic_DNA"/>
</dbReference>
<dbReference type="Pfam" id="PF05982">
    <property type="entry name" value="Sbt_1"/>
    <property type="match status" value="1"/>
</dbReference>
<gene>
    <name evidence="2" type="ORF">FNW11_00870</name>
    <name evidence="1" type="ORF">FNW12_00350</name>
</gene>
<dbReference type="EMBL" id="VJZL01000001">
    <property type="protein sequence ID" value="TRX13448.1"/>
    <property type="molecule type" value="Genomic_DNA"/>
</dbReference>
<name>A0A553BZ28_9FLAO</name>
<evidence type="ECO:0000313" key="2">
    <source>
        <dbReference type="EMBL" id="TRX13448.1"/>
    </source>
</evidence>